<feature type="compositionally biased region" description="Low complexity" evidence="1">
    <location>
        <begin position="226"/>
        <end position="238"/>
    </location>
</feature>
<feature type="region of interest" description="Disordered" evidence="1">
    <location>
        <begin position="226"/>
        <end position="278"/>
    </location>
</feature>
<proteinExistence type="predicted"/>
<dbReference type="OrthoDB" id="291778at2"/>
<sequence>MHSQSQRWTTISALIAAAFIVSGCRGTKPFGRFAKVTPKVTQETDGDLLNVDPPQQRLATSRPRPSSEIGGAPSKTSLGGTEITMTAEPVEAGPRQNTSPNSRTVAANRPPSTKTRNTSVSKRRTLQQDIVRRDPVSRENLSRDSSRTAKTARPSPQVERLASQRTKVQDDAVDPQHSDLLDAFADYPPEVQREALRRLVAATSKSAKKTEQPSGFDSELQKQARNLPKLPPAKNAAADVPATRLGTPQESKPRRSSSVVTVADQSRPHQKKQADEPAVEKLAAKQQPSGRDLLVQQQKAAQQKIAAMTNRVSNLATGVQEPSRANDYDLQADDSSDLATSTPPIVTSVGDLASDPNENSVQPASASRPSGMADDMIARAAPESGVSASPSGATPSHTISPDANSLSDEQLYQALVKQLSTAPQGESESQRSSRLIKLRHLMVLSGDVDSAVKKIEGMSESEQEFLRHQLLGLWTMVDPSGHPVASRRITTALPQLRQATQFAAAATDSLEVRSVSFCSEIESYGQIKPFKSNRFDAGQQVILYCEIENFSAERTGDEYVTEMQGSYDIFDANNQKVVSQLLPADRQVSSNYLRDYYIAYQMHLPKQLPAGKYRLQLTMEDVGGKKYGQSSIDLQISN</sequence>
<feature type="compositionally biased region" description="Polar residues" evidence="1">
    <location>
        <begin position="386"/>
        <end position="404"/>
    </location>
</feature>
<feature type="region of interest" description="Disordered" evidence="1">
    <location>
        <begin position="44"/>
        <end position="174"/>
    </location>
</feature>
<protein>
    <submittedName>
        <fullName evidence="2">Uncharacterized protein</fullName>
    </submittedName>
</protein>
<evidence type="ECO:0000313" key="2">
    <source>
        <dbReference type="EMBL" id="KAA1260174.1"/>
    </source>
</evidence>
<evidence type="ECO:0000313" key="3">
    <source>
        <dbReference type="Proteomes" id="UP000322699"/>
    </source>
</evidence>
<dbReference type="RefSeq" id="WP_068262471.1">
    <property type="nucleotide sequence ID" value="NZ_LWSK01000036.1"/>
</dbReference>
<feature type="compositionally biased region" description="Basic and acidic residues" evidence="1">
    <location>
        <begin position="130"/>
        <end position="147"/>
    </location>
</feature>
<feature type="compositionally biased region" description="Polar residues" evidence="1">
    <location>
        <begin position="356"/>
        <end position="368"/>
    </location>
</feature>
<evidence type="ECO:0000256" key="1">
    <source>
        <dbReference type="SAM" id="MobiDB-lite"/>
    </source>
</evidence>
<reference evidence="2 3" key="1">
    <citation type="submission" date="2019-08" db="EMBL/GenBank/DDBJ databases">
        <title>Deep-cultivation of Planctomycetes and their phenomic and genomic characterization uncovers novel biology.</title>
        <authorList>
            <person name="Wiegand S."/>
            <person name="Jogler M."/>
            <person name="Boedeker C."/>
            <person name="Pinto D."/>
            <person name="Vollmers J."/>
            <person name="Rivas-Marin E."/>
            <person name="Kohn T."/>
            <person name="Peeters S.H."/>
            <person name="Heuer A."/>
            <person name="Rast P."/>
            <person name="Oberbeckmann S."/>
            <person name="Bunk B."/>
            <person name="Jeske O."/>
            <person name="Meyerdierks A."/>
            <person name="Storesund J.E."/>
            <person name="Kallscheuer N."/>
            <person name="Luecker S."/>
            <person name="Lage O.M."/>
            <person name="Pohl T."/>
            <person name="Merkel B.J."/>
            <person name="Hornburger P."/>
            <person name="Mueller R.-W."/>
            <person name="Bruemmer F."/>
            <person name="Labrenz M."/>
            <person name="Spormann A.M."/>
            <person name="Op Den Camp H."/>
            <person name="Overmann J."/>
            <person name="Amann R."/>
            <person name="Jetten M.S.M."/>
            <person name="Mascher T."/>
            <person name="Medema M.H."/>
            <person name="Devos D.P."/>
            <person name="Kaster A.-K."/>
            <person name="Ovreas L."/>
            <person name="Rohde M."/>
            <person name="Galperin M.Y."/>
            <person name="Jogler C."/>
        </authorList>
    </citation>
    <scope>NUCLEOTIDE SEQUENCE [LARGE SCALE GENOMIC DNA]</scope>
    <source>
        <strain evidence="2 3">LF1</strain>
    </source>
</reference>
<dbReference type="PROSITE" id="PS51257">
    <property type="entry name" value="PROKAR_LIPOPROTEIN"/>
    <property type="match status" value="1"/>
</dbReference>
<organism evidence="2 3">
    <name type="scientific">Rubripirellula obstinata</name>
    <dbReference type="NCBI Taxonomy" id="406547"/>
    <lineage>
        <taxon>Bacteria</taxon>
        <taxon>Pseudomonadati</taxon>
        <taxon>Planctomycetota</taxon>
        <taxon>Planctomycetia</taxon>
        <taxon>Pirellulales</taxon>
        <taxon>Pirellulaceae</taxon>
        <taxon>Rubripirellula</taxon>
    </lineage>
</organism>
<keyword evidence="3" id="KW-1185">Reference proteome</keyword>
<feature type="compositionally biased region" description="Polar residues" evidence="1">
    <location>
        <begin position="95"/>
        <end position="120"/>
    </location>
</feature>
<dbReference type="EMBL" id="VRLW01000001">
    <property type="protein sequence ID" value="KAA1260174.1"/>
    <property type="molecule type" value="Genomic_DNA"/>
</dbReference>
<dbReference type="AlphaFoldDB" id="A0A5B1CLG7"/>
<comment type="caution">
    <text evidence="2">The sequence shown here is derived from an EMBL/GenBank/DDBJ whole genome shotgun (WGS) entry which is preliminary data.</text>
</comment>
<dbReference type="Proteomes" id="UP000322699">
    <property type="component" value="Unassembled WGS sequence"/>
</dbReference>
<feature type="compositionally biased region" description="Polar residues" evidence="1">
    <location>
        <begin position="246"/>
        <end position="264"/>
    </location>
</feature>
<name>A0A5B1CLG7_9BACT</name>
<gene>
    <name evidence="2" type="ORF">LF1_27130</name>
</gene>
<feature type="region of interest" description="Disordered" evidence="1">
    <location>
        <begin position="316"/>
        <end position="404"/>
    </location>
</feature>
<accession>A0A5B1CLG7</accession>